<dbReference type="GO" id="GO:1990811">
    <property type="term" value="C:MWP complex"/>
    <property type="evidence" value="ECO:0007669"/>
    <property type="project" value="TreeGrafter"/>
</dbReference>
<dbReference type="AlphaFoldDB" id="A0A8K0JNA5"/>
<dbReference type="Proteomes" id="UP000812966">
    <property type="component" value="Unassembled WGS sequence"/>
</dbReference>
<dbReference type="GO" id="GO:1990810">
    <property type="term" value="P:microtubule anchoring at mitotic spindle pole body"/>
    <property type="evidence" value="ECO:0007669"/>
    <property type="project" value="TreeGrafter"/>
</dbReference>
<dbReference type="InterPro" id="IPR052778">
    <property type="entry name" value="Centrosome-WD_assoc"/>
</dbReference>
<dbReference type="PANTHER" id="PTHR16220:SF0">
    <property type="entry name" value="WD REPEAT-CONTAINING PROTEIN WRAP73"/>
    <property type="match status" value="1"/>
</dbReference>
<sequence>MEVSQYLFTDVYRHTSPSSCQFSPGTTFFAVAVEDHVIVRVTETMQLVRTWACRIPTETETNAARSEIRQVLWSPDSNYIMACAPRSGCTWIFGLADPSESPRAIVQAGSEGLVRSEWSPDSTAVLCFSEQRLRLSIYSIAGAPTSYIESFKSPSGCHSYRQDRRYFAVAEKHKGKESLAIYDAGDQYNLIRSFPIATHDVQGVSWSPCGRWIAVWDHRLEYSLHVYSPLGPRLTTFSSTAPSFIGPDPGLGVRLLAWGPGGNWLGVGGYDGKVRIIEADGWRCMSTLDPARHKRRHDTTIWTEPLDWYIDAAEQGPITLSRNTGEITWNTVSSQAGRVKEAIGVVHLEWNADGTSLFVHSENTPNDVHIFDFLPYPSASGPAEIRIQTILHLSEPVRQAKWNPARLQCIAVVTLAAEENLRGTGSGVFLWDGDWEEERSVNPDSRTSGSAAVIAIPLGSFETHDIRWSPDGDHLCIIDKSRVCIVRESTIDDSTPNARAVTDLSTIAE</sequence>
<dbReference type="OrthoDB" id="308690at2759"/>
<organism evidence="1 2">
    <name type="scientific">Filobasidium floriforme</name>
    <dbReference type="NCBI Taxonomy" id="5210"/>
    <lineage>
        <taxon>Eukaryota</taxon>
        <taxon>Fungi</taxon>
        <taxon>Dikarya</taxon>
        <taxon>Basidiomycota</taxon>
        <taxon>Agaricomycotina</taxon>
        <taxon>Tremellomycetes</taxon>
        <taxon>Filobasidiales</taxon>
        <taxon>Filobasidiaceae</taxon>
        <taxon>Filobasidium</taxon>
    </lineage>
</organism>
<dbReference type="SUPFAM" id="SSF82171">
    <property type="entry name" value="DPP6 N-terminal domain-like"/>
    <property type="match status" value="1"/>
</dbReference>
<protein>
    <submittedName>
        <fullName evidence="1">Uncharacterized protein</fullName>
    </submittedName>
</protein>
<evidence type="ECO:0000313" key="1">
    <source>
        <dbReference type="EMBL" id="KAG7558251.1"/>
    </source>
</evidence>
<dbReference type="Pfam" id="PF00400">
    <property type="entry name" value="WD40"/>
    <property type="match status" value="1"/>
</dbReference>
<accession>A0A8K0JNA5</accession>
<dbReference type="EMBL" id="JABELV010000047">
    <property type="protein sequence ID" value="KAG7558251.1"/>
    <property type="molecule type" value="Genomic_DNA"/>
</dbReference>
<dbReference type="InterPro" id="IPR001680">
    <property type="entry name" value="WD40_rpt"/>
</dbReference>
<keyword evidence="2" id="KW-1185">Reference proteome</keyword>
<evidence type="ECO:0000313" key="2">
    <source>
        <dbReference type="Proteomes" id="UP000812966"/>
    </source>
</evidence>
<dbReference type="GO" id="GO:0005815">
    <property type="term" value="C:microtubule organizing center"/>
    <property type="evidence" value="ECO:0007669"/>
    <property type="project" value="TreeGrafter"/>
</dbReference>
<reference evidence="1" key="1">
    <citation type="submission" date="2020-04" db="EMBL/GenBank/DDBJ databases">
        <title>Analysis of mating type loci in Filobasidium floriforme.</title>
        <authorList>
            <person name="Nowrousian M."/>
        </authorList>
    </citation>
    <scope>NUCLEOTIDE SEQUENCE</scope>
    <source>
        <strain evidence="1">CBS 6242</strain>
    </source>
</reference>
<comment type="caution">
    <text evidence="1">The sequence shown here is derived from an EMBL/GenBank/DDBJ whole genome shotgun (WGS) entry which is preliminary data.</text>
</comment>
<dbReference type="PANTHER" id="PTHR16220">
    <property type="entry name" value="WD REPEAT PROTEIN 8-RELATED"/>
    <property type="match status" value="1"/>
</dbReference>
<dbReference type="Gene3D" id="2.130.10.10">
    <property type="entry name" value="YVTN repeat-like/Quinoprotein amine dehydrogenase"/>
    <property type="match status" value="2"/>
</dbReference>
<name>A0A8K0JNA5_9TREE</name>
<gene>
    <name evidence="1" type="ORF">FFLO_02814</name>
</gene>
<dbReference type="InterPro" id="IPR015943">
    <property type="entry name" value="WD40/YVTN_repeat-like_dom_sf"/>
</dbReference>
<proteinExistence type="predicted"/>